<comment type="caution">
    <text evidence="1">The sequence shown here is derived from an EMBL/GenBank/DDBJ whole genome shotgun (WGS) entry which is preliminary data.</text>
</comment>
<evidence type="ECO:0000313" key="2">
    <source>
        <dbReference type="Proteomes" id="UP000288805"/>
    </source>
</evidence>
<accession>A0A438FL58</accession>
<sequence length="146" mass="16678">MVFLRSERDVWCGALERDKDGLGFVGSRISFLVGNRRRVRFWRDRWCGDSSLCVSFPSLFALTDDKEAWVEEVESFMERLHGKRVRGDVEDMVFWTKTKSGSSQSNPFTMLLSRAALLFFLQVAFETCGCSPRLASLLGRLLGPKL</sequence>
<dbReference type="PANTHER" id="PTHR36617:SF15">
    <property type="entry name" value="REVERSE TRANSCRIPTASE ZINC-BINDING DOMAIN-CONTAINING PROTEIN"/>
    <property type="match status" value="1"/>
</dbReference>
<name>A0A438FL58_VITVI</name>
<evidence type="ECO:0000313" key="1">
    <source>
        <dbReference type="EMBL" id="RVW60732.1"/>
    </source>
</evidence>
<gene>
    <name evidence="1" type="ORF">CK203_053039</name>
</gene>
<proteinExistence type="predicted"/>
<organism evidence="1 2">
    <name type="scientific">Vitis vinifera</name>
    <name type="common">Grape</name>
    <dbReference type="NCBI Taxonomy" id="29760"/>
    <lineage>
        <taxon>Eukaryota</taxon>
        <taxon>Viridiplantae</taxon>
        <taxon>Streptophyta</taxon>
        <taxon>Embryophyta</taxon>
        <taxon>Tracheophyta</taxon>
        <taxon>Spermatophyta</taxon>
        <taxon>Magnoliopsida</taxon>
        <taxon>eudicotyledons</taxon>
        <taxon>Gunneridae</taxon>
        <taxon>Pentapetalae</taxon>
        <taxon>rosids</taxon>
        <taxon>Vitales</taxon>
        <taxon>Vitaceae</taxon>
        <taxon>Viteae</taxon>
        <taxon>Vitis</taxon>
    </lineage>
</organism>
<dbReference type="Proteomes" id="UP000288805">
    <property type="component" value="Unassembled WGS sequence"/>
</dbReference>
<protein>
    <recommendedName>
        <fullName evidence="3">Reverse transcriptase zinc-binding domain-containing protein</fullName>
    </recommendedName>
</protein>
<dbReference type="PANTHER" id="PTHR36617">
    <property type="entry name" value="PROTEIN, PUTATIVE-RELATED"/>
    <property type="match status" value="1"/>
</dbReference>
<dbReference type="EMBL" id="QGNW01000847">
    <property type="protein sequence ID" value="RVW60732.1"/>
    <property type="molecule type" value="Genomic_DNA"/>
</dbReference>
<evidence type="ECO:0008006" key="3">
    <source>
        <dbReference type="Google" id="ProtNLM"/>
    </source>
</evidence>
<reference evidence="1 2" key="1">
    <citation type="journal article" date="2018" name="PLoS Genet.">
        <title>Population sequencing reveals clonal diversity and ancestral inbreeding in the grapevine cultivar Chardonnay.</title>
        <authorList>
            <person name="Roach M.J."/>
            <person name="Johnson D.L."/>
            <person name="Bohlmann J."/>
            <person name="van Vuuren H.J."/>
            <person name="Jones S.J."/>
            <person name="Pretorius I.S."/>
            <person name="Schmidt S.A."/>
            <person name="Borneman A.R."/>
        </authorList>
    </citation>
    <scope>NUCLEOTIDE SEQUENCE [LARGE SCALE GENOMIC DNA]</scope>
    <source>
        <strain evidence="2">cv. Chardonnay</strain>
        <tissue evidence="1">Leaf</tissue>
    </source>
</reference>
<dbReference type="AlphaFoldDB" id="A0A438FL58"/>